<keyword evidence="1" id="KW-0175">Coiled coil</keyword>
<comment type="caution">
    <text evidence="2">The sequence shown here is derived from an EMBL/GenBank/DDBJ whole genome shotgun (WGS) entry which is preliminary data.</text>
</comment>
<accession>A0A0M0JAX7</accession>
<protein>
    <submittedName>
        <fullName evidence="2">Uncharacterized protein</fullName>
    </submittedName>
</protein>
<evidence type="ECO:0000256" key="1">
    <source>
        <dbReference type="SAM" id="Coils"/>
    </source>
</evidence>
<reference evidence="3" key="1">
    <citation type="journal article" date="2015" name="PLoS Genet.">
        <title>Genome Sequence and Transcriptome Analyses of Chrysochromulina tobin: Metabolic Tools for Enhanced Algal Fitness in the Prominent Order Prymnesiales (Haptophyceae).</title>
        <authorList>
            <person name="Hovde B.T."/>
            <person name="Deodato C.R."/>
            <person name="Hunsperger H.M."/>
            <person name="Ryken S.A."/>
            <person name="Yost W."/>
            <person name="Jha R.K."/>
            <person name="Patterson J."/>
            <person name="Monnat R.J. Jr."/>
            <person name="Barlow S.B."/>
            <person name="Starkenburg S.R."/>
            <person name="Cattolico R.A."/>
        </authorList>
    </citation>
    <scope>NUCLEOTIDE SEQUENCE</scope>
    <source>
        <strain evidence="3">CCMP291</strain>
    </source>
</reference>
<evidence type="ECO:0000313" key="3">
    <source>
        <dbReference type="Proteomes" id="UP000037460"/>
    </source>
</evidence>
<gene>
    <name evidence="2" type="ORF">Ctob_002009</name>
</gene>
<keyword evidence="3" id="KW-1185">Reference proteome</keyword>
<sequence>MADDLAKLQAKNEALKATLKALTAPPAAPVAESTKKAESKLKIIALQEKTFAEQQEIERLELEAKQLLARAKEHSRKKKDIEKEIDIVRNADKPVWETVGMQTITYRDPFHTGVSKRTPTGGYFTS</sequence>
<name>A0A0M0JAX7_9EUKA</name>
<dbReference type="Proteomes" id="UP000037460">
    <property type="component" value="Unassembled WGS sequence"/>
</dbReference>
<organism evidence="2 3">
    <name type="scientific">Chrysochromulina tobinii</name>
    <dbReference type="NCBI Taxonomy" id="1460289"/>
    <lineage>
        <taxon>Eukaryota</taxon>
        <taxon>Haptista</taxon>
        <taxon>Haptophyta</taxon>
        <taxon>Prymnesiophyceae</taxon>
        <taxon>Prymnesiales</taxon>
        <taxon>Chrysochromulinaceae</taxon>
        <taxon>Chrysochromulina</taxon>
    </lineage>
</organism>
<feature type="coiled-coil region" evidence="1">
    <location>
        <begin position="43"/>
        <end position="91"/>
    </location>
</feature>
<dbReference type="AlphaFoldDB" id="A0A0M0JAX7"/>
<dbReference type="EMBL" id="JWZX01003186">
    <property type="protein sequence ID" value="KOO23492.1"/>
    <property type="molecule type" value="Genomic_DNA"/>
</dbReference>
<proteinExistence type="predicted"/>
<evidence type="ECO:0000313" key="2">
    <source>
        <dbReference type="EMBL" id="KOO23492.1"/>
    </source>
</evidence>
<dbReference type="OrthoDB" id="10537937at2759"/>